<dbReference type="Gene3D" id="1.10.357.10">
    <property type="entry name" value="Tetracycline Repressor, domain 2"/>
    <property type="match status" value="1"/>
</dbReference>
<dbReference type="Pfam" id="PF14246">
    <property type="entry name" value="TetR_C_7"/>
    <property type="match status" value="1"/>
</dbReference>
<dbReference type="EMBL" id="CP136862">
    <property type="protein sequence ID" value="WOJ91215.1"/>
    <property type="molecule type" value="Genomic_DNA"/>
</dbReference>
<protein>
    <submittedName>
        <fullName evidence="5">TetR/AcrR family transcriptional regulator</fullName>
    </submittedName>
</protein>
<proteinExistence type="predicted"/>
<gene>
    <name evidence="5" type="ORF">RZS28_08105</name>
</gene>
<dbReference type="RefSeq" id="WP_407340809.1">
    <property type="nucleotide sequence ID" value="NZ_CP136862.1"/>
</dbReference>
<dbReference type="Pfam" id="PF00440">
    <property type="entry name" value="TetR_N"/>
    <property type="match status" value="1"/>
</dbReference>
<sequence>MMKTTSDQTRAERRTAEAHPRCGRPTKAAAAQRDERLLEIAAEMFMQHGFDATSMERLAEAAMIGKATLYARYADKGQLFADVLRRRILLVYGPLEAEFAKGLNGKSLEETLLILARRFIDLSVAPSSIALGRILAAQGERFPELGKLAVEEGLNRQIRLVETILVRFSAAHRYAMDDMALAADLFLSIVLGRISRMALLGVQMEPDTLDRRIREAVRIFMRGLLVDAD</sequence>
<name>A0ABZ0HXZ1_9HYPH</name>
<dbReference type="PANTHER" id="PTHR30055">
    <property type="entry name" value="HTH-TYPE TRANSCRIPTIONAL REGULATOR RUTR"/>
    <property type="match status" value="1"/>
</dbReference>
<dbReference type="InterPro" id="IPR009057">
    <property type="entry name" value="Homeodomain-like_sf"/>
</dbReference>
<dbReference type="Gene3D" id="1.10.10.60">
    <property type="entry name" value="Homeodomain-like"/>
    <property type="match status" value="1"/>
</dbReference>
<dbReference type="SUPFAM" id="SSF46689">
    <property type="entry name" value="Homeodomain-like"/>
    <property type="match status" value="1"/>
</dbReference>
<feature type="region of interest" description="Disordered" evidence="3">
    <location>
        <begin position="1"/>
        <end position="29"/>
    </location>
</feature>
<dbReference type="PANTHER" id="PTHR30055:SF146">
    <property type="entry name" value="HTH-TYPE TRANSCRIPTIONAL DUAL REGULATOR CECR"/>
    <property type="match status" value="1"/>
</dbReference>
<keyword evidence="6" id="KW-1185">Reference proteome</keyword>
<dbReference type="PRINTS" id="PR00455">
    <property type="entry name" value="HTHTETR"/>
</dbReference>
<dbReference type="PROSITE" id="PS50977">
    <property type="entry name" value="HTH_TETR_2"/>
    <property type="match status" value="1"/>
</dbReference>
<dbReference type="InterPro" id="IPR039536">
    <property type="entry name" value="TetR_C_Proteobacteria"/>
</dbReference>
<feature type="DNA-binding region" description="H-T-H motif" evidence="2">
    <location>
        <begin position="54"/>
        <end position="73"/>
    </location>
</feature>
<evidence type="ECO:0000256" key="2">
    <source>
        <dbReference type="PROSITE-ProRule" id="PRU00335"/>
    </source>
</evidence>
<evidence type="ECO:0000313" key="6">
    <source>
        <dbReference type="Proteomes" id="UP001626536"/>
    </source>
</evidence>
<evidence type="ECO:0000259" key="4">
    <source>
        <dbReference type="PROSITE" id="PS50977"/>
    </source>
</evidence>
<dbReference type="InterPro" id="IPR036271">
    <property type="entry name" value="Tet_transcr_reg_TetR-rel_C_sf"/>
</dbReference>
<organism evidence="5 6">
    <name type="scientific">Methylocapsa polymorpha</name>
    <dbReference type="NCBI Taxonomy" id="3080828"/>
    <lineage>
        <taxon>Bacteria</taxon>
        <taxon>Pseudomonadati</taxon>
        <taxon>Pseudomonadota</taxon>
        <taxon>Alphaproteobacteria</taxon>
        <taxon>Hyphomicrobiales</taxon>
        <taxon>Beijerinckiaceae</taxon>
        <taxon>Methylocapsa</taxon>
    </lineage>
</organism>
<evidence type="ECO:0000256" key="3">
    <source>
        <dbReference type="SAM" id="MobiDB-lite"/>
    </source>
</evidence>
<accession>A0ABZ0HXZ1</accession>
<feature type="compositionally biased region" description="Basic and acidic residues" evidence="3">
    <location>
        <begin position="9"/>
        <end position="20"/>
    </location>
</feature>
<evidence type="ECO:0000313" key="5">
    <source>
        <dbReference type="EMBL" id="WOJ91215.1"/>
    </source>
</evidence>
<reference evidence="5 6" key="1">
    <citation type="submission" date="2023-10" db="EMBL/GenBank/DDBJ databases">
        <title>Novel methanotroph of the genus Methylocapsa from a subarctic wetland.</title>
        <authorList>
            <person name="Belova S.E."/>
            <person name="Oshkin I.Y."/>
            <person name="Miroshnikov K."/>
            <person name="Dedysh S.N."/>
        </authorList>
    </citation>
    <scope>NUCLEOTIDE SEQUENCE [LARGE SCALE GENOMIC DNA]</scope>
    <source>
        <strain evidence="5 6">RX1</strain>
    </source>
</reference>
<feature type="domain" description="HTH tetR-type" evidence="4">
    <location>
        <begin position="31"/>
        <end position="91"/>
    </location>
</feature>
<dbReference type="InterPro" id="IPR001647">
    <property type="entry name" value="HTH_TetR"/>
</dbReference>
<keyword evidence="1 2" id="KW-0238">DNA-binding</keyword>
<evidence type="ECO:0000256" key="1">
    <source>
        <dbReference type="ARBA" id="ARBA00023125"/>
    </source>
</evidence>
<dbReference type="SUPFAM" id="SSF48498">
    <property type="entry name" value="Tetracyclin repressor-like, C-terminal domain"/>
    <property type="match status" value="1"/>
</dbReference>
<dbReference type="InterPro" id="IPR050109">
    <property type="entry name" value="HTH-type_TetR-like_transc_reg"/>
</dbReference>
<dbReference type="Proteomes" id="UP001626536">
    <property type="component" value="Chromosome"/>
</dbReference>